<dbReference type="Proteomes" id="UP000308267">
    <property type="component" value="Unassembled WGS sequence"/>
</dbReference>
<evidence type="ECO:0000313" key="2">
    <source>
        <dbReference type="EMBL" id="TGZ61391.1"/>
    </source>
</evidence>
<organism evidence="2 3">
    <name type="scientific">Opisthorchis felineus</name>
    <dbReference type="NCBI Taxonomy" id="147828"/>
    <lineage>
        <taxon>Eukaryota</taxon>
        <taxon>Metazoa</taxon>
        <taxon>Spiralia</taxon>
        <taxon>Lophotrochozoa</taxon>
        <taxon>Platyhelminthes</taxon>
        <taxon>Trematoda</taxon>
        <taxon>Digenea</taxon>
        <taxon>Opisthorchiida</taxon>
        <taxon>Opisthorchiata</taxon>
        <taxon>Opisthorchiidae</taxon>
        <taxon>Opisthorchis</taxon>
    </lineage>
</organism>
<sequence length="204" mass="24114">MPVTWQMTSVTLIRVFLGKYTPEFTGGDEQLVTTGHPKAVDFYLPNASHLISNVEERVRIEDQYSSVFQGLYLLEQKPEKEHRQVEHIYRLNHKLAIIIDVNKSVRGCRFDCYRALFFFLLDYRTEEQKEQNSEVSLFAEQFRKLHQRDYTFASFNTINDASKMDHISQQDGKLKNGINVVEEKETDVMRRRNEDLGMQHLYTR</sequence>
<dbReference type="InterPro" id="IPR045353">
    <property type="entry name" value="LAIKA"/>
</dbReference>
<reference evidence="2 3" key="1">
    <citation type="journal article" date="2019" name="BMC Genomics">
        <title>New insights from Opisthorchis felineus genome: update on genomics of the epidemiologically important liver flukes.</title>
        <authorList>
            <person name="Ershov N.I."/>
            <person name="Mordvinov V.A."/>
            <person name="Prokhortchouk E.B."/>
            <person name="Pakharukova M.Y."/>
            <person name="Gunbin K.V."/>
            <person name="Ustyantsev K."/>
            <person name="Genaev M.A."/>
            <person name="Blinov A.G."/>
            <person name="Mazur A."/>
            <person name="Boulygina E."/>
            <person name="Tsygankova S."/>
            <person name="Khrameeva E."/>
            <person name="Chekanov N."/>
            <person name="Fan G."/>
            <person name="Xiao A."/>
            <person name="Zhang H."/>
            <person name="Xu X."/>
            <person name="Yang H."/>
            <person name="Solovyev V."/>
            <person name="Lee S.M."/>
            <person name="Liu X."/>
            <person name="Afonnikov D.A."/>
            <person name="Skryabin K.G."/>
        </authorList>
    </citation>
    <scope>NUCLEOTIDE SEQUENCE [LARGE SCALE GENOMIC DNA]</scope>
    <source>
        <strain evidence="2">AK-0245</strain>
        <tissue evidence="2">Whole organism</tissue>
    </source>
</reference>
<feature type="domain" description="LAIKA" evidence="1">
    <location>
        <begin position="94"/>
        <end position="156"/>
    </location>
</feature>
<keyword evidence="3" id="KW-1185">Reference proteome</keyword>
<dbReference type="STRING" id="147828.A0A4S2LDS5"/>
<gene>
    <name evidence="2" type="ORF">CRM22_008029</name>
</gene>
<comment type="caution">
    <text evidence="2">The sequence shown here is derived from an EMBL/GenBank/DDBJ whole genome shotgun (WGS) entry which is preliminary data.</text>
</comment>
<dbReference type="Pfam" id="PF19256">
    <property type="entry name" value="LAIKA"/>
    <property type="match status" value="1"/>
</dbReference>
<evidence type="ECO:0000313" key="3">
    <source>
        <dbReference type="Proteomes" id="UP000308267"/>
    </source>
</evidence>
<evidence type="ECO:0000259" key="1">
    <source>
        <dbReference type="Pfam" id="PF19256"/>
    </source>
</evidence>
<dbReference type="AlphaFoldDB" id="A0A4S2LDS5"/>
<name>A0A4S2LDS5_OPIFE</name>
<dbReference type="OrthoDB" id="6275003at2759"/>
<proteinExistence type="predicted"/>
<accession>A0A4S2LDS5</accession>
<dbReference type="EMBL" id="SJOL01007979">
    <property type="protein sequence ID" value="TGZ61391.1"/>
    <property type="molecule type" value="Genomic_DNA"/>
</dbReference>
<protein>
    <recommendedName>
        <fullName evidence="1">LAIKA domain-containing protein</fullName>
    </recommendedName>
</protein>